<name>A0ABV2RGY5_BRAJP</name>
<organism evidence="1 2">
    <name type="scientific">Bradyrhizobium japonicum</name>
    <dbReference type="NCBI Taxonomy" id="375"/>
    <lineage>
        <taxon>Bacteria</taxon>
        <taxon>Pseudomonadati</taxon>
        <taxon>Pseudomonadota</taxon>
        <taxon>Alphaproteobacteria</taxon>
        <taxon>Hyphomicrobiales</taxon>
        <taxon>Nitrobacteraceae</taxon>
        <taxon>Bradyrhizobium</taxon>
    </lineage>
</organism>
<dbReference type="RefSeq" id="WP_354269914.1">
    <property type="nucleotide sequence ID" value="NZ_JBEPTQ010000001.1"/>
</dbReference>
<dbReference type="InterPro" id="IPR007487">
    <property type="entry name" value="ABC_transpt-TYRBP-like"/>
</dbReference>
<dbReference type="Pfam" id="PF04392">
    <property type="entry name" value="ABC_sub_bind"/>
    <property type="match status" value="1"/>
</dbReference>
<dbReference type="Proteomes" id="UP001549291">
    <property type="component" value="Unassembled WGS sequence"/>
</dbReference>
<dbReference type="EMBL" id="JBEPTQ010000001">
    <property type="protein sequence ID" value="MET4716186.1"/>
    <property type="molecule type" value="Genomic_DNA"/>
</dbReference>
<dbReference type="PANTHER" id="PTHR35271:SF1">
    <property type="entry name" value="ABC TRANSPORTER, SUBSTRATE-BINDING LIPOPROTEIN"/>
    <property type="match status" value="1"/>
</dbReference>
<reference evidence="1 2" key="1">
    <citation type="submission" date="2024-06" db="EMBL/GenBank/DDBJ databases">
        <title>Genomic Encyclopedia of Type Strains, Phase V (KMG-V): Genome sequencing to study the core and pangenomes of soil and plant-associated prokaryotes.</title>
        <authorList>
            <person name="Whitman W."/>
        </authorList>
    </citation>
    <scope>NUCLEOTIDE SEQUENCE [LARGE SCALE GENOMIC DNA]</scope>
    <source>
        <strain evidence="1 2">USDA 160</strain>
    </source>
</reference>
<gene>
    <name evidence="1" type="ORF">ABIF63_000289</name>
</gene>
<protein>
    <submittedName>
        <fullName evidence="1">ABC transport system substrate-binding protein</fullName>
    </submittedName>
</protein>
<dbReference type="Gene3D" id="3.40.50.2300">
    <property type="match status" value="2"/>
</dbReference>
<accession>A0ABV2RGY5</accession>
<dbReference type="CDD" id="cd06325">
    <property type="entry name" value="PBP1_ABC_unchar_transporter"/>
    <property type="match status" value="1"/>
</dbReference>
<proteinExistence type="predicted"/>
<dbReference type="PANTHER" id="PTHR35271">
    <property type="entry name" value="ABC TRANSPORTER, SUBSTRATE-BINDING LIPOPROTEIN-RELATED"/>
    <property type="match status" value="1"/>
</dbReference>
<comment type="caution">
    <text evidence="1">The sequence shown here is derived from an EMBL/GenBank/DDBJ whole genome shotgun (WGS) entry which is preliminary data.</text>
</comment>
<evidence type="ECO:0000313" key="2">
    <source>
        <dbReference type="Proteomes" id="UP001549291"/>
    </source>
</evidence>
<keyword evidence="2" id="KW-1185">Reference proteome</keyword>
<sequence length="325" mass="34500">MKRRAFIAATAALLVSPRRPLAQGQRRRLGFLVIGDGSGRDLNQAELGLFDGLRKHGWIEGRNLVVEHRFSQPPDRLPASVADLIAFRPDVLIAAGPRAAEALKSATATNPIVFVAVFDPVGLGLVQSLSRPGGNITGLATSQGVALAKQIDILRELVPGASNIAILANPGNPMHRLILAEEAPRTARNLGVALPIVEATTAEELDTAFASAAAQRADALIVFGDALTVVQGPRVVALAAKHRLPALHLWRQFAVGGLIVYGPDVTDLFRRAGGYVDKILKGAKPAELPVEQPTKYELVVNIKTAKALGLTVPTSLLLRADELIE</sequence>
<evidence type="ECO:0000313" key="1">
    <source>
        <dbReference type="EMBL" id="MET4716186.1"/>
    </source>
</evidence>